<accession>A0A0A1DHZ9</accession>
<dbReference type="Proteomes" id="UP000030300">
    <property type="component" value="Chromosome"/>
</dbReference>
<dbReference type="RefSeq" id="WP_038677957.1">
    <property type="nucleotide sequence ID" value="NZ_BJMC01000008.1"/>
</dbReference>
<evidence type="ECO:0000313" key="1">
    <source>
        <dbReference type="EMBL" id="AIY16981.1"/>
    </source>
</evidence>
<keyword evidence="2" id="KW-1185">Reference proteome</keyword>
<sequence>MTAADPQAASTALAALAALEPACALDDALALFDSLPAVRADEVTGRWHGRELATGHPMDGLLEASGWYGKQFDSVDEVHPLLFRGPSGQIVSVDPRRIPFGMVDRIPSGVVARGRQVMGAALPALRTRKPRARLRNVEYRGVVTAGMSYDHLPIIDLFRRVDERTLLGCMDLRDAPPYFFVLERDPGE</sequence>
<dbReference type="Pfam" id="PF14232">
    <property type="entry name" value="DUF4334"/>
    <property type="match status" value="1"/>
</dbReference>
<evidence type="ECO:0000313" key="2">
    <source>
        <dbReference type="Proteomes" id="UP000030300"/>
    </source>
</evidence>
<reference evidence="1 2" key="1">
    <citation type="journal article" date="2015" name="Genome Announc.">
        <title>Complete Genome Sequence of Steroid-Transforming Nocardioides simplex VKM Ac-2033D.</title>
        <authorList>
            <person name="Shtratnikova V.Y."/>
            <person name="Schelkunov M.I."/>
            <person name="Pekov Y.A."/>
            <person name="Fokina V.V."/>
            <person name="Logacheva M.D."/>
            <person name="Sokolov S.L."/>
            <person name="Bragin E.Y."/>
            <person name="Ashapkin V.V."/>
            <person name="Donova M.V."/>
        </authorList>
    </citation>
    <scope>NUCLEOTIDE SEQUENCE [LARGE SCALE GENOMIC DNA]</scope>
    <source>
        <strain evidence="1 2">VKM Ac-2033D</strain>
    </source>
</reference>
<organism evidence="1 2">
    <name type="scientific">Nocardioides simplex</name>
    <name type="common">Arthrobacter simplex</name>
    <dbReference type="NCBI Taxonomy" id="2045"/>
    <lineage>
        <taxon>Bacteria</taxon>
        <taxon>Bacillati</taxon>
        <taxon>Actinomycetota</taxon>
        <taxon>Actinomycetes</taxon>
        <taxon>Propionibacteriales</taxon>
        <taxon>Nocardioidaceae</taxon>
        <taxon>Pimelobacter</taxon>
    </lineage>
</organism>
<dbReference type="OrthoDB" id="8905397at2"/>
<protein>
    <submittedName>
        <fullName evidence="1">Uncharacterized protein</fullName>
    </submittedName>
</protein>
<dbReference type="STRING" id="2045.KR76_09830"/>
<dbReference type="KEGG" id="psim:KR76_09830"/>
<dbReference type="eggNOG" id="ENOG503287S">
    <property type="taxonomic scope" value="Bacteria"/>
</dbReference>
<name>A0A0A1DHZ9_NOCSI</name>
<dbReference type="Pfam" id="PF14231">
    <property type="entry name" value="GXWXG"/>
    <property type="match status" value="1"/>
</dbReference>
<dbReference type="EMBL" id="CP009896">
    <property type="protein sequence ID" value="AIY16981.1"/>
    <property type="molecule type" value="Genomic_DNA"/>
</dbReference>
<dbReference type="InterPro" id="IPR025568">
    <property type="entry name" value="DUF4334"/>
</dbReference>
<proteinExistence type="predicted"/>
<dbReference type="AlphaFoldDB" id="A0A0A1DHZ9"/>
<dbReference type="Gene3D" id="2.40.128.580">
    <property type="entry name" value="GXWXG domain"/>
    <property type="match status" value="1"/>
</dbReference>
<dbReference type="InterPro" id="IPR025951">
    <property type="entry name" value="GXWXG_dom"/>
</dbReference>
<dbReference type="HOGENOM" id="CLU_112092_0_0_11"/>
<dbReference type="GeneID" id="96609198"/>
<gene>
    <name evidence="1" type="ORF">KR76_09830</name>
</gene>